<dbReference type="GO" id="GO:0004340">
    <property type="term" value="F:glucokinase activity"/>
    <property type="evidence" value="ECO:0007669"/>
    <property type="project" value="TreeGrafter"/>
</dbReference>
<comment type="pathway">
    <text evidence="2">Carbohydrate metabolism; hexose metabolism.</text>
</comment>
<evidence type="ECO:0000256" key="4">
    <source>
        <dbReference type="ARBA" id="ARBA00022679"/>
    </source>
</evidence>
<dbReference type="OMA" id="EKISCKH"/>
<reference evidence="17" key="1">
    <citation type="submission" date="2011-03" db="EMBL/GenBank/DDBJ databases">
        <title>The genome sequence of Vavraia culicis strain floridensis.</title>
        <authorList>
            <consortium name="The Broad Institute Genome Sequencing Platform"/>
            <person name="Cuomo C."/>
            <person name="Becnel J."/>
            <person name="Sanscrainte N."/>
            <person name="Young S.K."/>
            <person name="Zeng Q."/>
            <person name="Gargeya S."/>
            <person name="Fitzgerald M."/>
            <person name="Haas B."/>
            <person name="Abouelleil A."/>
            <person name="Alvarado L."/>
            <person name="Arachchi H.M."/>
            <person name="Berlin A."/>
            <person name="Chapman S.B."/>
            <person name="Gearin G."/>
            <person name="Goldberg J."/>
            <person name="Griggs A."/>
            <person name="Gujja S."/>
            <person name="Hansen M."/>
            <person name="Heiman D."/>
            <person name="Howarth C."/>
            <person name="Larimer J."/>
            <person name="Lui A."/>
            <person name="MacDonald P.J.P."/>
            <person name="McCowen C."/>
            <person name="Montmayeur A."/>
            <person name="Murphy C."/>
            <person name="Neiman D."/>
            <person name="Pearson M."/>
            <person name="Priest M."/>
            <person name="Roberts A."/>
            <person name="Saif S."/>
            <person name="Shea T."/>
            <person name="Sisk P."/>
            <person name="Stolte C."/>
            <person name="Sykes S."/>
            <person name="Wortman J."/>
            <person name="Nusbaum C."/>
            <person name="Birren B."/>
        </authorList>
    </citation>
    <scope>NUCLEOTIDE SEQUENCE [LARGE SCALE GENOMIC DNA]</scope>
    <source>
        <strain evidence="17">floridensis</strain>
    </source>
</reference>
<feature type="domain" description="Hexokinase C-terminal" evidence="15">
    <location>
        <begin position="261"/>
        <end position="547"/>
    </location>
</feature>
<evidence type="ECO:0000259" key="15">
    <source>
        <dbReference type="Pfam" id="PF03727"/>
    </source>
</evidence>
<dbReference type="EC" id="2.7.1.-" evidence="11"/>
<dbReference type="GO" id="GO:0005524">
    <property type="term" value="F:ATP binding"/>
    <property type="evidence" value="ECO:0007669"/>
    <property type="project" value="UniProtKB-UniRule"/>
</dbReference>
<evidence type="ECO:0000256" key="10">
    <source>
        <dbReference type="ARBA" id="ARBA00047905"/>
    </source>
</evidence>
<dbReference type="GO" id="GO:0005739">
    <property type="term" value="C:mitochondrion"/>
    <property type="evidence" value="ECO:0007669"/>
    <property type="project" value="TreeGrafter"/>
</dbReference>
<keyword evidence="4 11" id="KW-0808">Transferase</keyword>
<name>L2GUU1_VAVCU</name>
<organism evidence="16 17">
    <name type="scientific">Vavraia culicis (isolate floridensis)</name>
    <name type="common">Microsporidian parasite</name>
    <dbReference type="NCBI Taxonomy" id="948595"/>
    <lineage>
        <taxon>Eukaryota</taxon>
        <taxon>Fungi</taxon>
        <taxon>Fungi incertae sedis</taxon>
        <taxon>Microsporidia</taxon>
        <taxon>Pleistophoridae</taxon>
        <taxon>Vavraia</taxon>
    </lineage>
</organism>
<dbReference type="GO" id="GO:0006096">
    <property type="term" value="P:glycolytic process"/>
    <property type="evidence" value="ECO:0007669"/>
    <property type="project" value="UniProtKB-UniPathway"/>
</dbReference>
<dbReference type="InterPro" id="IPR022673">
    <property type="entry name" value="Hexokinase_C"/>
</dbReference>
<dbReference type="InterPro" id="IPR001312">
    <property type="entry name" value="Hexokinase"/>
</dbReference>
<dbReference type="InterPro" id="IPR043129">
    <property type="entry name" value="ATPase_NBD"/>
</dbReference>
<feature type="region of interest" description="Disordered" evidence="12">
    <location>
        <begin position="393"/>
        <end position="429"/>
    </location>
</feature>
<dbReference type="CDD" id="cd24000">
    <property type="entry name" value="ASKHA_NBD_HK"/>
    <property type="match status" value="1"/>
</dbReference>
<evidence type="ECO:0000256" key="9">
    <source>
        <dbReference type="ARBA" id="ARBA00044613"/>
    </source>
</evidence>
<dbReference type="EMBL" id="GL877418">
    <property type="protein sequence ID" value="ELA47421.1"/>
    <property type="molecule type" value="Genomic_DNA"/>
</dbReference>
<dbReference type="Proteomes" id="UP000011081">
    <property type="component" value="Unassembled WGS sequence"/>
</dbReference>
<evidence type="ECO:0000313" key="16">
    <source>
        <dbReference type="EMBL" id="ELA47421.1"/>
    </source>
</evidence>
<dbReference type="GO" id="GO:0005536">
    <property type="term" value="F:D-glucose binding"/>
    <property type="evidence" value="ECO:0007669"/>
    <property type="project" value="InterPro"/>
</dbReference>
<feature type="domain" description="Hexokinase N-terminal" evidence="14">
    <location>
        <begin position="65"/>
        <end position="247"/>
    </location>
</feature>
<protein>
    <recommendedName>
        <fullName evidence="11">Phosphotransferase</fullName>
        <ecNumber evidence="11">2.7.1.-</ecNumber>
    </recommendedName>
</protein>
<dbReference type="GO" id="GO:0008865">
    <property type="term" value="F:fructokinase activity"/>
    <property type="evidence" value="ECO:0007669"/>
    <property type="project" value="TreeGrafter"/>
</dbReference>
<feature type="compositionally biased region" description="Polar residues" evidence="12">
    <location>
        <begin position="393"/>
        <end position="412"/>
    </location>
</feature>
<sequence length="568" mass="64580">MKTSFQNQEKYQPDNIKRHILHLLSLKKYKSNVLGADMVFLVVFFFTVFCRETHNFDMDGLLYTKNQLEYLIADFKDALISSQKDSRKKELFLDTFVRLPRKNEKISCKHVLLAIDLGGTYLKLGLYKIAENELTEHRPARKVPIPRADETTKKMDCFEWIANETRKYLDKTDFKKSARAGMTFSHPIAHESISVGKVLKLGKDFPFRPIDLSRENDPVKMMNTAFEKFKVPVKVDVILNDATATAAGLIFGKNDEEAVNIGIVLGTGTNAAYVERTNRLKPTIINTEWASFDKMSVHKSEYDVAIEKAVNEQGKVYKRMDAMLGGKSFMQLILLMAQKHIASQISLKGCAQESFMMIKGQEKHEGELLRNDKGIMTEDIRCFSSGETSGYLSEESVSTKQQSTENQDNAYKTTREDLQEKKGTKINPSTSQESNYVLVDIAYVLNLVKSSEASLIDNERFVLSCYRTLKRRTAQILMGMMVSIVESQTTNMENIKVNIAVNGSQFEVEHDMAVFYEVLSEVCTLTGLKYQNVNVLNLQDASLVGTVKVLAYELSERSFFRSMKELFS</sequence>
<gene>
    <name evidence="16" type="ORF">VCUG_01072</name>
</gene>
<dbReference type="PANTHER" id="PTHR19443:SF16">
    <property type="entry name" value="HEXOKINASE TYPE 1-RELATED"/>
    <property type="match status" value="1"/>
</dbReference>
<evidence type="ECO:0000313" key="17">
    <source>
        <dbReference type="Proteomes" id="UP000011081"/>
    </source>
</evidence>
<evidence type="ECO:0000256" key="12">
    <source>
        <dbReference type="SAM" id="MobiDB-lite"/>
    </source>
</evidence>
<dbReference type="UniPathway" id="UPA00109">
    <property type="reaction ID" value="UER00180"/>
</dbReference>
<evidence type="ECO:0000256" key="1">
    <source>
        <dbReference type="ARBA" id="ARBA00004888"/>
    </source>
</evidence>
<accession>L2GUU1</accession>
<dbReference type="Gene3D" id="3.30.420.40">
    <property type="match status" value="1"/>
</dbReference>
<dbReference type="SUPFAM" id="SSF53067">
    <property type="entry name" value="Actin-like ATPase domain"/>
    <property type="match status" value="2"/>
</dbReference>
<dbReference type="InParanoid" id="L2GUU1"/>
<dbReference type="GO" id="GO:0006006">
    <property type="term" value="P:glucose metabolic process"/>
    <property type="evidence" value="ECO:0007669"/>
    <property type="project" value="TreeGrafter"/>
</dbReference>
<dbReference type="PANTHER" id="PTHR19443">
    <property type="entry name" value="HEXOKINASE"/>
    <property type="match status" value="1"/>
</dbReference>
<dbReference type="GO" id="GO:0005829">
    <property type="term" value="C:cytosol"/>
    <property type="evidence" value="ECO:0007669"/>
    <property type="project" value="TreeGrafter"/>
</dbReference>
<keyword evidence="17" id="KW-1185">Reference proteome</keyword>
<keyword evidence="13" id="KW-0812">Transmembrane</keyword>
<dbReference type="InterPro" id="IPR022672">
    <property type="entry name" value="Hexokinase_N"/>
</dbReference>
<feature type="transmembrane region" description="Helical" evidence="13">
    <location>
        <begin position="31"/>
        <end position="49"/>
    </location>
</feature>
<dbReference type="FunCoup" id="L2GUU1">
    <property type="interactions" value="59"/>
</dbReference>
<dbReference type="HOGENOM" id="CLU_041825_0_0_1"/>
<keyword evidence="8 11" id="KW-0324">Glycolysis</keyword>
<proteinExistence type="inferred from homology"/>
<evidence type="ECO:0000256" key="13">
    <source>
        <dbReference type="SAM" id="Phobius"/>
    </source>
</evidence>
<dbReference type="AlphaFoldDB" id="L2GUU1"/>
<evidence type="ECO:0000256" key="2">
    <source>
        <dbReference type="ARBA" id="ARBA00005028"/>
    </source>
</evidence>
<comment type="similarity">
    <text evidence="3 11">Belongs to the hexokinase family.</text>
</comment>
<dbReference type="GeneID" id="19878954"/>
<keyword evidence="13" id="KW-0472">Membrane</keyword>
<comment type="pathway">
    <text evidence="1">Carbohydrate degradation; glycolysis; D-glyceraldehyde 3-phosphate and glycerone phosphate from D-glucose: step 1/4.</text>
</comment>
<evidence type="ECO:0000256" key="5">
    <source>
        <dbReference type="ARBA" id="ARBA00022741"/>
    </source>
</evidence>
<dbReference type="PROSITE" id="PS51748">
    <property type="entry name" value="HEXOKINASE_2"/>
    <property type="match status" value="1"/>
</dbReference>
<evidence type="ECO:0000256" key="11">
    <source>
        <dbReference type="RuleBase" id="RU362007"/>
    </source>
</evidence>
<dbReference type="Pfam" id="PF03727">
    <property type="entry name" value="Hexokinase_2"/>
    <property type="match status" value="1"/>
</dbReference>
<comment type="catalytic activity">
    <reaction evidence="9">
        <text>a D-hexose + ATP = a D-hexose 6-phosphate + ADP + H(+)</text>
        <dbReference type="Rhea" id="RHEA:22740"/>
        <dbReference type="ChEBI" id="CHEBI:4194"/>
        <dbReference type="ChEBI" id="CHEBI:15378"/>
        <dbReference type="ChEBI" id="CHEBI:30616"/>
        <dbReference type="ChEBI" id="CHEBI:229467"/>
        <dbReference type="ChEBI" id="CHEBI:456216"/>
        <dbReference type="EC" id="2.7.1.1"/>
    </reaction>
    <physiologicalReaction direction="left-to-right" evidence="9">
        <dbReference type="Rhea" id="RHEA:22741"/>
    </physiologicalReaction>
</comment>
<keyword evidence="6 11" id="KW-0418">Kinase</keyword>
<comment type="catalytic activity">
    <reaction evidence="10">
        <text>D-fructose + ATP = D-fructose 6-phosphate + ADP + H(+)</text>
        <dbReference type="Rhea" id="RHEA:16125"/>
        <dbReference type="ChEBI" id="CHEBI:15378"/>
        <dbReference type="ChEBI" id="CHEBI:30616"/>
        <dbReference type="ChEBI" id="CHEBI:37721"/>
        <dbReference type="ChEBI" id="CHEBI:61527"/>
        <dbReference type="ChEBI" id="CHEBI:456216"/>
        <dbReference type="EC" id="2.7.1.1"/>
    </reaction>
    <physiologicalReaction direction="left-to-right" evidence="10">
        <dbReference type="Rhea" id="RHEA:16126"/>
    </physiologicalReaction>
</comment>
<feature type="compositionally biased region" description="Basic and acidic residues" evidence="12">
    <location>
        <begin position="413"/>
        <end position="423"/>
    </location>
</feature>
<evidence type="ECO:0000256" key="6">
    <source>
        <dbReference type="ARBA" id="ARBA00022777"/>
    </source>
</evidence>
<dbReference type="Pfam" id="PF00349">
    <property type="entry name" value="Hexokinase_1"/>
    <property type="match status" value="1"/>
</dbReference>
<keyword evidence="13" id="KW-1133">Transmembrane helix</keyword>
<evidence type="ECO:0000256" key="3">
    <source>
        <dbReference type="ARBA" id="ARBA00009225"/>
    </source>
</evidence>
<dbReference type="GO" id="GO:0001678">
    <property type="term" value="P:intracellular glucose homeostasis"/>
    <property type="evidence" value="ECO:0007669"/>
    <property type="project" value="InterPro"/>
</dbReference>
<dbReference type="VEuPathDB" id="MicrosporidiaDB:VCUG_01072"/>
<keyword evidence="7 11" id="KW-0067">ATP-binding</keyword>
<dbReference type="PRINTS" id="PR00475">
    <property type="entry name" value="HEXOKINASE"/>
</dbReference>
<dbReference type="OrthoDB" id="419537at2759"/>
<evidence type="ECO:0000259" key="14">
    <source>
        <dbReference type="Pfam" id="PF00349"/>
    </source>
</evidence>
<keyword evidence="5 11" id="KW-0547">Nucleotide-binding</keyword>
<evidence type="ECO:0000256" key="8">
    <source>
        <dbReference type="ARBA" id="ARBA00023152"/>
    </source>
</evidence>
<dbReference type="RefSeq" id="XP_008074092.1">
    <property type="nucleotide sequence ID" value="XM_008075901.1"/>
</dbReference>
<evidence type="ECO:0000256" key="7">
    <source>
        <dbReference type="ARBA" id="ARBA00022840"/>
    </source>
</evidence>
<dbReference type="Gene3D" id="3.40.367.20">
    <property type="match status" value="1"/>
</dbReference>
<dbReference type="STRING" id="948595.L2GUU1"/>